<comment type="caution">
    <text evidence="3">The sequence shown here is derived from an EMBL/GenBank/DDBJ whole genome shotgun (WGS) entry which is preliminary data.</text>
</comment>
<protein>
    <recommendedName>
        <fullName evidence="2">AAA+ ATPase domain-containing protein</fullName>
    </recommendedName>
</protein>
<reference evidence="3" key="1">
    <citation type="submission" date="2021-01" db="EMBL/GenBank/DDBJ databases">
        <title>Whole genome shotgun sequence of Acrocarpospora phusangensis NBRC 108782.</title>
        <authorList>
            <person name="Komaki H."/>
            <person name="Tamura T."/>
        </authorList>
    </citation>
    <scope>NUCLEOTIDE SEQUENCE</scope>
    <source>
        <strain evidence="3">NBRC 108782</strain>
    </source>
</reference>
<evidence type="ECO:0000256" key="1">
    <source>
        <dbReference type="SAM" id="Phobius"/>
    </source>
</evidence>
<keyword evidence="1" id="KW-1133">Transmembrane helix</keyword>
<proteinExistence type="predicted"/>
<dbReference type="PRINTS" id="PR00830">
    <property type="entry name" value="ENDOLAPTASE"/>
</dbReference>
<organism evidence="3 4">
    <name type="scientific">Acrocarpospora phusangensis</name>
    <dbReference type="NCBI Taxonomy" id="1070424"/>
    <lineage>
        <taxon>Bacteria</taxon>
        <taxon>Bacillati</taxon>
        <taxon>Actinomycetota</taxon>
        <taxon>Actinomycetes</taxon>
        <taxon>Streptosporangiales</taxon>
        <taxon>Streptosporangiaceae</taxon>
        <taxon>Acrocarpospora</taxon>
    </lineage>
</organism>
<feature type="transmembrane region" description="Helical" evidence="1">
    <location>
        <begin position="419"/>
        <end position="440"/>
    </location>
</feature>
<feature type="transmembrane region" description="Helical" evidence="1">
    <location>
        <begin position="487"/>
        <end position="518"/>
    </location>
</feature>
<dbReference type="EMBL" id="BOOA01000006">
    <property type="protein sequence ID" value="GIH22856.1"/>
    <property type="molecule type" value="Genomic_DNA"/>
</dbReference>
<evidence type="ECO:0000259" key="2">
    <source>
        <dbReference type="SMART" id="SM00382"/>
    </source>
</evidence>
<evidence type="ECO:0000313" key="4">
    <source>
        <dbReference type="Proteomes" id="UP000640052"/>
    </source>
</evidence>
<dbReference type="SMART" id="SM00382">
    <property type="entry name" value="AAA"/>
    <property type="match status" value="1"/>
</dbReference>
<sequence>MGLIALASVVAWRLLPEARAGDIDPLSAVVGLLALAAALWSGRLTLRSLRWQEADIAVLAARLARSIAKAEADARRQLLGADDKAIDLDFIFRAAPARNAEGARPAGRLTEVLEYYRALRPARLVVTGPPGSGKTVLALELLLALLENRADGDPVPVRLSATTWRSGQSVEDMVTSHLRQAYRLRKAEAAELSRAGLILLVIDGLDEMDQDPAPGHDSRAAQALRALNAYQHVRDKASVVLTCRTGQYQVLKQHRIWMQDAAQVEIRPVVSGKALTFLEQRITDVRHWRHVLDALDFYPDGPLAQGLSTPWRLTMAVVIYEQRDPRGHRYLRDPEELTSSALDSPEAVGDHLLHRFIPASIPPDAPYTPSQVHQWLAVLATYLNRNLTGEHHVRGRLLSGNDIELHQLWPLAGATRVRILTALVIAAPWLALAALIGAGIGVAPDYFVIVAIYIVSPLSLLIVWEWKNPWPELARFDLSGFAERSWGFVRGLIFGLVSGIAAGLTLGLLAGLVAFAALGPAPGGPVGGVIGFLSGVAGAALLNGARGKWARAVICLLGIVGGLLGWWIGDLAEGGLMDPWDALTSGLALGAVIGVVMGLVAGPMIGLYWGFVVSTVVEARNLRYAVRANLLSGFVLSFAGGFLFALFFGGMGLWVLSAPEPGEDLSRRDVLASIIPTVLTGSIVVALAAVPLFGPSLGLAGLRYAVLLLCTRKWSGQWLPWRLGGFLDWCYGAGLIRVAGVAYQFRHKEIQEHLARHPQPGGSPSP</sequence>
<feature type="transmembrane region" description="Helical" evidence="1">
    <location>
        <begin position="446"/>
        <end position="466"/>
    </location>
</feature>
<dbReference type="SUPFAM" id="SSF52540">
    <property type="entry name" value="P-loop containing nucleoside triphosphate hydrolases"/>
    <property type="match status" value="1"/>
</dbReference>
<dbReference type="Gene3D" id="3.40.50.300">
    <property type="entry name" value="P-loop containing nucleotide triphosphate hydrolases"/>
    <property type="match status" value="1"/>
</dbReference>
<gene>
    <name evidence="3" type="ORF">Aph01nite_11660</name>
</gene>
<dbReference type="InterPro" id="IPR027417">
    <property type="entry name" value="P-loop_NTPase"/>
</dbReference>
<feature type="transmembrane region" description="Helical" evidence="1">
    <location>
        <begin position="630"/>
        <end position="654"/>
    </location>
</feature>
<keyword evidence="1" id="KW-0812">Transmembrane</keyword>
<feature type="transmembrane region" description="Helical" evidence="1">
    <location>
        <begin position="30"/>
        <end position="46"/>
    </location>
</feature>
<feature type="transmembrane region" description="Helical" evidence="1">
    <location>
        <begin position="524"/>
        <end position="542"/>
    </location>
</feature>
<feature type="domain" description="AAA+ ATPase" evidence="2">
    <location>
        <begin position="120"/>
        <end position="272"/>
    </location>
</feature>
<name>A0A919Q653_9ACTN</name>
<dbReference type="InterPro" id="IPR003593">
    <property type="entry name" value="AAA+_ATPase"/>
</dbReference>
<dbReference type="InterPro" id="IPR007111">
    <property type="entry name" value="NACHT_NTPase"/>
</dbReference>
<keyword evidence="1" id="KW-0472">Membrane</keyword>
<dbReference type="Pfam" id="PF05729">
    <property type="entry name" value="NACHT"/>
    <property type="match status" value="1"/>
</dbReference>
<keyword evidence="4" id="KW-1185">Reference proteome</keyword>
<feature type="transmembrane region" description="Helical" evidence="1">
    <location>
        <begin position="588"/>
        <end position="609"/>
    </location>
</feature>
<feature type="transmembrane region" description="Helical" evidence="1">
    <location>
        <begin position="674"/>
        <end position="694"/>
    </location>
</feature>
<evidence type="ECO:0000313" key="3">
    <source>
        <dbReference type="EMBL" id="GIH22856.1"/>
    </source>
</evidence>
<dbReference type="AlphaFoldDB" id="A0A919Q653"/>
<dbReference type="Proteomes" id="UP000640052">
    <property type="component" value="Unassembled WGS sequence"/>
</dbReference>
<accession>A0A919Q653</accession>
<feature type="transmembrane region" description="Helical" evidence="1">
    <location>
        <begin position="549"/>
        <end position="568"/>
    </location>
</feature>